<keyword evidence="3" id="KW-1185">Reference proteome</keyword>
<feature type="region of interest" description="Disordered" evidence="1">
    <location>
        <begin position="81"/>
        <end position="101"/>
    </location>
</feature>
<evidence type="ECO:0000256" key="1">
    <source>
        <dbReference type="SAM" id="MobiDB-lite"/>
    </source>
</evidence>
<reference evidence="2" key="2">
    <citation type="submission" date="2021-01" db="EMBL/GenBank/DDBJ databases">
        <authorList>
            <person name="Schikora-Tamarit M.A."/>
        </authorList>
    </citation>
    <scope>NUCLEOTIDE SEQUENCE</scope>
    <source>
        <strain evidence="2">CBS2887</strain>
    </source>
</reference>
<organism evidence="2 3">
    <name type="scientific">Wickerhamomyces pijperi</name>
    <name type="common">Yeast</name>
    <name type="synonym">Pichia pijperi</name>
    <dbReference type="NCBI Taxonomy" id="599730"/>
    <lineage>
        <taxon>Eukaryota</taxon>
        <taxon>Fungi</taxon>
        <taxon>Dikarya</taxon>
        <taxon>Ascomycota</taxon>
        <taxon>Saccharomycotina</taxon>
        <taxon>Saccharomycetes</taxon>
        <taxon>Phaffomycetales</taxon>
        <taxon>Wickerhamomycetaceae</taxon>
        <taxon>Wickerhamomyces</taxon>
    </lineage>
</organism>
<name>A0A9P8QD83_WICPI</name>
<evidence type="ECO:0000313" key="3">
    <source>
        <dbReference type="Proteomes" id="UP000774326"/>
    </source>
</evidence>
<proteinExistence type="predicted"/>
<sequence>MENWAIGCKLDGERSINSSTCFGNSALAANSADKALVWLAVGTSPVNNNQNKASGIGSEPPSAFGNSDWISGMVLPLNLIPSSGSKTEPSQTKPLIPRIPP</sequence>
<gene>
    <name evidence="2" type="ORF">WICPIJ_000709</name>
</gene>
<accession>A0A9P8QD83</accession>
<dbReference type="AlphaFoldDB" id="A0A9P8QD83"/>
<dbReference type="Proteomes" id="UP000774326">
    <property type="component" value="Unassembled WGS sequence"/>
</dbReference>
<reference evidence="2" key="1">
    <citation type="journal article" date="2021" name="Open Biol.">
        <title>Shared evolutionary footprints suggest mitochondrial oxidative damage underlies multiple complex I losses in fungi.</title>
        <authorList>
            <person name="Schikora-Tamarit M.A."/>
            <person name="Marcet-Houben M."/>
            <person name="Nosek J."/>
            <person name="Gabaldon T."/>
        </authorList>
    </citation>
    <scope>NUCLEOTIDE SEQUENCE</scope>
    <source>
        <strain evidence="2">CBS2887</strain>
    </source>
</reference>
<feature type="compositionally biased region" description="Polar residues" evidence="1">
    <location>
        <begin position="81"/>
        <end position="93"/>
    </location>
</feature>
<comment type="caution">
    <text evidence="2">The sequence shown here is derived from an EMBL/GenBank/DDBJ whole genome shotgun (WGS) entry which is preliminary data.</text>
</comment>
<evidence type="ECO:0000313" key="2">
    <source>
        <dbReference type="EMBL" id="KAH3688301.1"/>
    </source>
</evidence>
<dbReference type="EMBL" id="JAEUBG010000440">
    <property type="protein sequence ID" value="KAH3688301.1"/>
    <property type="molecule type" value="Genomic_DNA"/>
</dbReference>
<protein>
    <submittedName>
        <fullName evidence="2">Uncharacterized protein</fullName>
    </submittedName>
</protein>